<dbReference type="SMART" id="SM00987">
    <property type="entry name" value="UreE_C"/>
    <property type="match status" value="1"/>
</dbReference>
<dbReference type="OMA" id="ETENMGR"/>
<feature type="compositionally biased region" description="Basic and acidic residues" evidence="4">
    <location>
        <begin position="409"/>
        <end position="430"/>
    </location>
</feature>
<dbReference type="FunFam" id="3.40.470.10:FF:000010">
    <property type="entry name" value="G/U mismatch-specific DNA glycosylase"/>
    <property type="match status" value="1"/>
</dbReference>
<dbReference type="Proteomes" id="UP000249829">
    <property type="component" value="Unassembled WGS sequence"/>
</dbReference>
<proteinExistence type="predicted"/>
<dbReference type="Gene3D" id="3.40.470.10">
    <property type="entry name" value="Uracil-DNA glycosylase-like domain"/>
    <property type="match status" value="1"/>
</dbReference>
<dbReference type="STRING" id="1450538.A0A2V5HJ54"/>
<feature type="region of interest" description="Disordered" evidence="4">
    <location>
        <begin position="43"/>
        <end position="202"/>
    </location>
</feature>
<keyword evidence="1" id="KW-0227">DNA damage</keyword>
<name>A0A2V5HJ54_ASPV1</name>
<feature type="compositionally biased region" description="Low complexity" evidence="4">
    <location>
        <begin position="93"/>
        <end position="102"/>
    </location>
</feature>
<organism evidence="6 7">
    <name type="scientific">Aspergillus violaceofuscus (strain CBS 115571)</name>
    <dbReference type="NCBI Taxonomy" id="1450538"/>
    <lineage>
        <taxon>Eukaryota</taxon>
        <taxon>Fungi</taxon>
        <taxon>Dikarya</taxon>
        <taxon>Ascomycota</taxon>
        <taxon>Pezizomycotina</taxon>
        <taxon>Eurotiomycetes</taxon>
        <taxon>Eurotiomycetidae</taxon>
        <taxon>Eurotiales</taxon>
        <taxon>Aspergillaceae</taxon>
        <taxon>Aspergillus</taxon>
    </lineage>
</organism>
<gene>
    <name evidence="6" type="ORF">BO99DRAFT_401022</name>
</gene>
<dbReference type="PANTHER" id="PTHR12159:SF9">
    <property type="entry name" value="G_T MISMATCH-SPECIFIC THYMINE DNA GLYCOSYLASE"/>
    <property type="match status" value="1"/>
</dbReference>
<dbReference type="PANTHER" id="PTHR12159">
    <property type="entry name" value="G/T AND G/U MISMATCH-SPECIFIC DNA GLYCOSYLASE"/>
    <property type="match status" value="1"/>
</dbReference>
<feature type="region of interest" description="Disordered" evidence="4">
    <location>
        <begin position="406"/>
        <end position="430"/>
    </location>
</feature>
<dbReference type="GO" id="GO:0006285">
    <property type="term" value="P:base-excision repair, AP site formation"/>
    <property type="evidence" value="ECO:0007669"/>
    <property type="project" value="InterPro"/>
</dbReference>
<evidence type="ECO:0000259" key="5">
    <source>
        <dbReference type="SMART" id="SM00986"/>
    </source>
</evidence>
<dbReference type="InterPro" id="IPR005122">
    <property type="entry name" value="Uracil-DNA_glycosylase-like"/>
</dbReference>
<dbReference type="SUPFAM" id="SSF52141">
    <property type="entry name" value="Uracil-DNA glycosylase-like"/>
    <property type="match status" value="1"/>
</dbReference>
<feature type="compositionally biased region" description="Low complexity" evidence="4">
    <location>
        <begin position="47"/>
        <end position="58"/>
    </location>
</feature>
<reference evidence="6 7" key="1">
    <citation type="submission" date="2018-02" db="EMBL/GenBank/DDBJ databases">
        <title>The genomes of Aspergillus section Nigri reveals drivers in fungal speciation.</title>
        <authorList>
            <consortium name="DOE Joint Genome Institute"/>
            <person name="Vesth T.C."/>
            <person name="Nybo J."/>
            <person name="Theobald S."/>
            <person name="Brandl J."/>
            <person name="Frisvad J.C."/>
            <person name="Nielsen K.F."/>
            <person name="Lyhne E.K."/>
            <person name="Kogle M.E."/>
            <person name="Kuo A."/>
            <person name="Riley R."/>
            <person name="Clum A."/>
            <person name="Nolan M."/>
            <person name="Lipzen A."/>
            <person name="Salamov A."/>
            <person name="Henrissat B."/>
            <person name="Wiebenga A."/>
            <person name="De vries R.P."/>
            <person name="Grigoriev I.V."/>
            <person name="Mortensen U.H."/>
            <person name="Andersen M.R."/>
            <person name="Baker S.E."/>
        </authorList>
    </citation>
    <scope>NUCLEOTIDE SEQUENCE [LARGE SCALE GENOMIC DNA]</scope>
    <source>
        <strain evidence="6 7">CBS 115571</strain>
    </source>
</reference>
<dbReference type="SMART" id="SM00986">
    <property type="entry name" value="UDG"/>
    <property type="match status" value="1"/>
</dbReference>
<evidence type="ECO:0000313" key="7">
    <source>
        <dbReference type="Proteomes" id="UP000249829"/>
    </source>
</evidence>
<keyword evidence="2" id="KW-0378">Hydrolase</keyword>
<dbReference type="AlphaFoldDB" id="A0A2V5HJ54"/>
<evidence type="ECO:0000256" key="3">
    <source>
        <dbReference type="ARBA" id="ARBA00023204"/>
    </source>
</evidence>
<keyword evidence="7" id="KW-1185">Reference proteome</keyword>
<protein>
    <submittedName>
        <fullName evidence="6">DNA glycosylase</fullName>
    </submittedName>
</protein>
<keyword evidence="3" id="KW-0234">DNA repair</keyword>
<dbReference type="CDD" id="cd10028">
    <property type="entry name" value="UDG-F2_TDG_MUG"/>
    <property type="match status" value="1"/>
</dbReference>
<evidence type="ECO:0000256" key="4">
    <source>
        <dbReference type="SAM" id="MobiDB-lite"/>
    </source>
</evidence>
<evidence type="ECO:0000256" key="2">
    <source>
        <dbReference type="ARBA" id="ARBA00022801"/>
    </source>
</evidence>
<feature type="domain" description="Uracil-DNA glycosylase-like" evidence="5">
    <location>
        <begin position="202"/>
        <end position="374"/>
    </location>
</feature>
<dbReference type="GO" id="GO:0004844">
    <property type="term" value="F:uracil DNA N-glycosylase activity"/>
    <property type="evidence" value="ECO:0007669"/>
    <property type="project" value="TreeGrafter"/>
</dbReference>
<dbReference type="EMBL" id="KZ825117">
    <property type="protein sequence ID" value="PYI21433.1"/>
    <property type="molecule type" value="Genomic_DNA"/>
</dbReference>
<feature type="compositionally biased region" description="Low complexity" evidence="4">
    <location>
        <begin position="110"/>
        <end position="164"/>
    </location>
</feature>
<feature type="region of interest" description="Disordered" evidence="4">
    <location>
        <begin position="341"/>
        <end position="370"/>
    </location>
</feature>
<sequence>MSALLLTKPLEEDIGFLEESEDVPVNKKTSFNGRLNQYFHTAKNVATEPPTLKPTTTTNNASVFERDTATTRSKRKLSLPTQQSYLENRPDESIPSSSPSSSKRQRTTMLRRALPSTTTTATATTTRLTRSFTRSRSTLSSVPAPDPSSQSPSPSQSPSQSQSPTPTPQPEPSTPQSTSRRTRTRTRTPKPPTPPTTPSLLRDTIPANLDLLLVGVNPGILTGVTGHAYAHPSNLFWKLLHWSGITAIRHPPSDTYALPGLYNIGNTNIVERPTRDASMLSRAEMDAGVPVLEAKVAAQRPAVVCLVGKSIWEAVWRVKMGRNIRKEEFRYGWQDEGMNMGAVVPGDAGGGGDSSSPSPSSSSSAKGGKWPGARVFVATTTSGLAAGMSVAEKQAVWNELGEWVKHRRQEREQQQQQDRSVDEDKPSQGR</sequence>
<evidence type="ECO:0000313" key="6">
    <source>
        <dbReference type="EMBL" id="PYI21433.1"/>
    </source>
</evidence>
<dbReference type="GO" id="GO:0008263">
    <property type="term" value="F:pyrimidine-specific mismatch base pair DNA N-glycosylase activity"/>
    <property type="evidence" value="ECO:0007669"/>
    <property type="project" value="TreeGrafter"/>
</dbReference>
<dbReference type="Pfam" id="PF03167">
    <property type="entry name" value="UDG"/>
    <property type="match status" value="1"/>
</dbReference>
<evidence type="ECO:0000256" key="1">
    <source>
        <dbReference type="ARBA" id="ARBA00022763"/>
    </source>
</evidence>
<dbReference type="InterPro" id="IPR015637">
    <property type="entry name" value="MUG/TDG"/>
</dbReference>
<dbReference type="InterPro" id="IPR036895">
    <property type="entry name" value="Uracil-DNA_glycosylase-like_sf"/>
</dbReference>
<accession>A0A2V5HJ54</accession>
<feature type="compositionally biased region" description="Low complexity" evidence="4">
    <location>
        <begin position="354"/>
        <end position="370"/>
    </location>
</feature>